<dbReference type="InterPro" id="IPR020841">
    <property type="entry name" value="PKS_Beta-ketoAc_synthase_dom"/>
</dbReference>
<name>A0ABV8J051_9ACTN</name>
<dbReference type="Pfam" id="PF00698">
    <property type="entry name" value="Acyl_transf_1"/>
    <property type="match status" value="2"/>
</dbReference>
<keyword evidence="11" id="KW-1185">Reference proteome</keyword>
<dbReference type="InterPro" id="IPR014043">
    <property type="entry name" value="Acyl_transferase_dom"/>
</dbReference>
<evidence type="ECO:0000256" key="2">
    <source>
        <dbReference type="ARBA" id="ARBA00022553"/>
    </source>
</evidence>
<dbReference type="Pfam" id="PF16197">
    <property type="entry name" value="KAsynt_C_assoc"/>
    <property type="match status" value="2"/>
</dbReference>
<dbReference type="PROSITE" id="PS00606">
    <property type="entry name" value="KS3_1"/>
    <property type="match status" value="2"/>
</dbReference>
<dbReference type="InterPro" id="IPR001227">
    <property type="entry name" value="Ac_transferase_dom_sf"/>
</dbReference>
<dbReference type="SMART" id="SM00825">
    <property type="entry name" value="PKS_KS"/>
    <property type="match status" value="2"/>
</dbReference>
<dbReference type="PANTHER" id="PTHR43775">
    <property type="entry name" value="FATTY ACID SYNTHASE"/>
    <property type="match status" value="1"/>
</dbReference>
<dbReference type="SUPFAM" id="SSF51735">
    <property type="entry name" value="NAD(P)-binding Rossmann-fold domains"/>
    <property type="match status" value="6"/>
</dbReference>
<feature type="compositionally biased region" description="Gly residues" evidence="6">
    <location>
        <begin position="1668"/>
        <end position="1697"/>
    </location>
</feature>
<organism evidence="10 11">
    <name type="scientific">Actinoplanes subglobosus</name>
    <dbReference type="NCBI Taxonomy" id="1547892"/>
    <lineage>
        <taxon>Bacteria</taxon>
        <taxon>Bacillati</taxon>
        <taxon>Actinomycetota</taxon>
        <taxon>Actinomycetes</taxon>
        <taxon>Micromonosporales</taxon>
        <taxon>Micromonosporaceae</taxon>
        <taxon>Actinoplanes</taxon>
    </lineage>
</organism>
<feature type="region of interest" description="C-terminal hotdog fold" evidence="5">
    <location>
        <begin position="1308"/>
        <end position="1445"/>
    </location>
</feature>
<dbReference type="RefSeq" id="WP_378070516.1">
    <property type="nucleotide sequence ID" value="NZ_JBHSBL010000021.1"/>
</dbReference>
<dbReference type="PROSITE" id="PS52019">
    <property type="entry name" value="PKS_MFAS_DH"/>
    <property type="match status" value="2"/>
</dbReference>
<dbReference type="Gene3D" id="3.40.47.10">
    <property type="match status" value="2"/>
</dbReference>
<dbReference type="Gene3D" id="1.10.1200.10">
    <property type="entry name" value="ACP-like"/>
    <property type="match status" value="3"/>
</dbReference>
<dbReference type="SUPFAM" id="SSF47336">
    <property type="entry name" value="ACP-like"/>
    <property type="match status" value="3"/>
</dbReference>
<sequence>LVESLTPDRLRRVLAPKVDGAWHLHEFTRDLGLSAFVLFSSTAAFLDNAGQANYAAANAFLDALAVHRHEQGLPATSLAWGLWTGDRGMGAGLDRLAIERIAGLGLVPLTAGESLALLDAAVAGGRPAVVPVRVDTVALGRRADGVPPVLSELVPPARRRAATAAAPATVDDSLAARLGRLSPEERDETLLDLVRAEVAGVLRHDSGGAIDPDRAFSEIGFDSLSAVELRNRLNTVAGLRLPATLVFDYPTARALAAHIGGRLVVASAPAVAVPVVRTVSDDGDPIAIVSMACRYPGGVTTPEELWRLVADGVDAVSAFPADRGWDVAALYDPEPGVPGKTSTREGGFLHDAAEFDADFFGISPREAQAMDPQQRLLLETSWEAIERAGIDPQSLRGTATGVFAGIMYHDWGTRLGEVSDDIAGYLGNGSLASVASGRVAYTLGLEGPAVTVDTACSSSLVALHWAIQALRTGECSMALVGGATVMSTPDTFVDMNRQRGLAGDGRCKSFGAGADGTGWGEGAGMLLLERLSDARRHGHPVLGVVRGSAVNQDGASNGLTAPNGPAQERVIRQALAGAGLTPAEIDVVEGHGTGTTLGDPIEAQALLSAYGQSRPADRPLWLGSIKSNIGHAQAAAGVAGVIKMVMAMRHGVLPPTLHADEPSPEVDWSAGAVRLLADAVAWPEDGRPRRAGVSSFGISGTNAHVILEQAPPVEAEPAVTAPTVAAPAVAAPAVTGPAVTGPAVTGSGLVPWVLHAKSPAALAGQARSLLERLGSWSDDELPAVGRALLTSRSVFPARAVVVAGDREALAARLRAVIESDAPVATAGRVGWLFSGQGVQRLGMGRGLYEAFPVFAAAFDEVASLVPGDPKGIWWGEDRATLDSTDNAQIGIFAFQVALVALLKSWGIKPDVLAGHSVGEFAVAHVAGMISLPDAVRLVVARGKLMAALPAGGSMAAVQATAAEVEPFGIAVAAVNGPDSVVISGSAEDVDRVVEALGRRNTRLRVSHAFHSSLMDPMLAAFEQELSTVTFSPAQIPVVSTVTGKAATPDDLATVDYWLRHTRGTVLFADAVAAMDAGVLLEIGSDAALTPMADGTIALQRRDRDEVTELLTGLGQAYVQGVSVDWAGLLSAAGPTPAGAPRVDLPTYAFQRQRYWLDAAVGAGDLRSVGLQKAEHPMFGAMVRLPDDGGAIATGLLSAQAQPWLADHRVNGRILVPGTGLLEMVIRAGDEVGCGTVDELTLQAPLILPEQGGLQVQVVVGAGTDGLRPVSVHSRADGVEGWTRHATGTVRGATTTADFDFSVWPPAGAEPIDISGAYDLLRLRGYGYGPAFQAMTAAWRRGDEVFAEVTAPEALQGRAVDFGLHPALLDAAMHADLLAGDDASTLLPFVWGDVTLHAAGAGSLRVRLLRVRGDELSALWVADAAGRPVATVGSLVSRPVTEQQLARAGNHSLLHLGWRSRPLGEPAEAGSWAAVTTLDELTTVPDVVAVSLTAVGDDVPAAVADVTASTLNLIQHWLGDDRFAGSRLAVMTRGAVTTTNADATKGDATNADATKGDATSADATKGDAAKGDAAKGDAAKGDAASGDVVDVRVAPVWGLVRAAQAEHPGRIFLIDVDVDVDGTDPRPVVATGEPEAAIRAGRLLVPRLEPVTDTDPETTGFSAGAGSEPAGGGAGSGTSGSGGSAGSEASGSGGGAGSEASGFGGGTVLVTGGTGGLGALVARHLVTAHGVRDLVLTSRRGNAAPGAAELSAELTGLGARIRVLACDIADRAAAERLIGEIGPELSAVVHAAGVIDDGLIASLDAARLRRVLAPKVDGAWHLHELTSGLVLSAFVLFSSAGGTVLAAGQANYAAANTFLDALAVHRHEQGLPATALAYGMWEVDTGLGGPLTESDLARMRRLGLPALTVAEGLALLDASFARAEPVVVPLHIDHVALRNRTGDVPAHLRGFLPAPARRAAAARTLDGPGPFDRLAALPAPERSRALLEIVRTQVAAVLGHAGPEVIEPDRAFKEMGFDSLAAVELRNALTGQVGLKLTPTLVFDYPSPRTMADHLMTRFADSVTAAPPTDQTLVVRADEPIAIVGISCRFPGGVRSAEDLWRLVMSETDAVTGFPVDRGWDTDGIYHAEPGRPGKTYVRTGGFLHDAADFDPDFFGIMPREALAMDPQQRLLLEGAWEVFEDAGIAPTSMRGSRTGVYVGVMYHEYGARAGQAPDDLSAYLGNGSAGSIASGRVAYALGLEGPAVTVDTACSSSLVALHTACQALRSGEITMAVAGGVTVMPNPDIFVDFSQQRGLAADGRCKAFSDAADGTGWAEGIGLLLIERLSDARRNGHEVLAVLRGSAINQDGASNGLTAPNGPSQQRVIRQALAASGLSVADVDLVEGHGTGTTLGDPIEAQALLATYGQSRPADRPLWLGSIKSNIGHAQAASGVSGVIKAVMAVRHGIMPKSLHAEQASSNVDWSAGAVQLLTGARPWPETAGPRRAGVSSFGLSGTNAHVIVEQAPAVTEPASGPVWPSGVPVPLVVSGRGESALRAQAARLADLDHSPDVAYSLASGRAALENRAVAFDPAALAALVRGDEAPGLVTGVARSAGQVGWLFSGQGVQRLGMGRRLYEAFPVFAAAFDEVASLVPGDPKSIWWGDDRATLDSTDNAQIGIFAFQVALVALLKSWGVKPDVLAGHSVGEFAVAHVAGMISLPDAVRLVVARGKLMAALPAGGAMAAVQATPEEVEPLGVAIAAVNGPNAVVISGNAEDVDQALETLGRRNTRLKVSHAFHSPLMEPMLAAFQQELSTVTFSPAQIPIVSTVTGKAATPDDLATVDYWLRHTRGTVLFADAVAAMDATTFLEIGSDAALTPMADGAIALQRRDRDEAVELLTGLARAFVQGVPVDWTALFPGARRVDLPTYAFQRERYWLDAAPEAEQALLGAIVVLPDGDGVVATGRLSVQAQPWLADHRVNDTVLVPGTGLLEMVIRAGDEVGCATVEELMLQAPLVLPAQVQVVVGAADDEGRRPVTVHSRDGDEWTRHAEGTLTTTGTTADFDLTAWPPAGAEPVDVTGLYESLDQRGYGYGPAFQGLTAAWRDGDDVYAEVSPPGALGRPAGFGPHPALLDAALHADLLVGGDERTLLPFLWRGVTLHATGGSGLRVRLSRVRGDEESALRVADENGRPLATIEGLVSRAIDPARLGTGGPLLRVTWETRPATGVPVATDGWAVLGRDLCGLPAFGSVADVPAGTTVLVHAVPADGTTGVLSAVQQLLADSRLAGARLVLVTRGAVAVRPGDDADVTQAPVWGLIRAAQSEHPGRFLLVDIDADGPEAIRLALAAAVAADAPETAVRGGVLAVPRLAPVPATTPGIASWGDGTVLITGGTGGLGAAVARHLVAGHGVRDLVLTSRRGLDAPGAAELRDELAAAGARVDVAACDVSDREALAALIERIRGAGSLTGIVHAAGVLDDVPVHVLTPERLATVLAPKADAARHLHELTRDADLAAFVMFSSTASFLDNAGQANYAAANAYLDALAEHRRHLGLPAVSLAWHLWEGAGMGATLDPEVIEGQRRAGTPALSVERGLSLFDEALTRDEPVLVPLHVDPAGLRSRPGLPDRLRSLIPAAPQRVTRAVVTEPPLSSEEELNRRLAGRSAEDQLRIVLDLVRDHVAAVRHSDPSSVDVDKGFTELGLDSLAAIELRNRLATATGQRLPATLMFDYPNPETLAKYLISEIAPASTGPDDESVRRMLGTIPIDRMRDAGLLDALLKLAAAEEPGTTADSVVPQAEPRADIKSMAVDDLIRRALKASSNPSES</sequence>
<dbReference type="InterPro" id="IPR050091">
    <property type="entry name" value="PKS_NRPS_Biosynth_Enz"/>
</dbReference>
<dbReference type="InterPro" id="IPR049551">
    <property type="entry name" value="PKS_DH_C"/>
</dbReference>
<feature type="domain" description="PKS/mFAS DH" evidence="9">
    <location>
        <begin position="1175"/>
        <end position="1445"/>
    </location>
</feature>
<feature type="domain" description="Ketosynthase family 3 (KS3)" evidence="8">
    <location>
        <begin position="283"/>
        <end position="709"/>
    </location>
</feature>
<dbReference type="Proteomes" id="UP001595867">
    <property type="component" value="Unassembled WGS sequence"/>
</dbReference>
<accession>A0ABV8J051</accession>
<gene>
    <name evidence="10" type="ORF">ACFO0C_32250</name>
</gene>
<dbReference type="InterPro" id="IPR020807">
    <property type="entry name" value="PKS_DH"/>
</dbReference>
<dbReference type="SMART" id="SM00822">
    <property type="entry name" value="PKS_KR"/>
    <property type="match status" value="2"/>
</dbReference>
<dbReference type="Pfam" id="PF00550">
    <property type="entry name" value="PP-binding"/>
    <property type="match status" value="3"/>
</dbReference>
<dbReference type="InterPro" id="IPR018201">
    <property type="entry name" value="Ketoacyl_synth_AS"/>
</dbReference>
<dbReference type="InterPro" id="IPR016035">
    <property type="entry name" value="Acyl_Trfase/lysoPLipase"/>
</dbReference>
<dbReference type="PANTHER" id="PTHR43775:SF51">
    <property type="entry name" value="INACTIVE PHENOLPHTHIOCEROL SYNTHESIS POLYKETIDE SYNTHASE TYPE I PKS1-RELATED"/>
    <property type="match status" value="1"/>
</dbReference>
<evidence type="ECO:0000259" key="9">
    <source>
        <dbReference type="PROSITE" id="PS52019"/>
    </source>
</evidence>
<dbReference type="PROSITE" id="PS00012">
    <property type="entry name" value="PHOSPHOPANTETHEINE"/>
    <property type="match status" value="3"/>
</dbReference>
<dbReference type="SMART" id="SM00826">
    <property type="entry name" value="PKS_DH"/>
    <property type="match status" value="2"/>
</dbReference>
<dbReference type="InterPro" id="IPR009081">
    <property type="entry name" value="PP-bd_ACP"/>
</dbReference>
<dbReference type="InterPro" id="IPR016039">
    <property type="entry name" value="Thiolase-like"/>
</dbReference>
<feature type="non-terminal residue" evidence="10">
    <location>
        <position position="1"/>
    </location>
</feature>
<dbReference type="Pfam" id="PF00109">
    <property type="entry name" value="ketoacyl-synt"/>
    <property type="match status" value="2"/>
</dbReference>
<evidence type="ECO:0000256" key="5">
    <source>
        <dbReference type="PROSITE-ProRule" id="PRU01363"/>
    </source>
</evidence>
<dbReference type="InterPro" id="IPR049900">
    <property type="entry name" value="PKS_mFAS_DH"/>
</dbReference>
<dbReference type="InterPro" id="IPR006162">
    <property type="entry name" value="Ppantetheine_attach_site"/>
</dbReference>
<dbReference type="Pfam" id="PF14765">
    <property type="entry name" value="PS-DH"/>
    <property type="match status" value="2"/>
</dbReference>
<dbReference type="Gene3D" id="3.40.50.11460">
    <property type="match status" value="1"/>
</dbReference>
<feature type="domain" description="Carrier" evidence="7">
    <location>
        <begin position="185"/>
        <end position="263"/>
    </location>
</feature>
<evidence type="ECO:0000256" key="4">
    <source>
        <dbReference type="ARBA" id="ARBA00023315"/>
    </source>
</evidence>
<evidence type="ECO:0000256" key="1">
    <source>
        <dbReference type="ARBA" id="ARBA00022450"/>
    </source>
</evidence>
<feature type="active site" description="Proton acceptor; for dehydratase activity" evidence="5">
    <location>
        <position position="1207"/>
    </location>
</feature>
<dbReference type="SMART" id="SM01294">
    <property type="entry name" value="PKS_PP_betabranch"/>
    <property type="match status" value="3"/>
</dbReference>
<dbReference type="InterPro" id="IPR036736">
    <property type="entry name" value="ACP-like_sf"/>
</dbReference>
<evidence type="ECO:0000313" key="11">
    <source>
        <dbReference type="Proteomes" id="UP001595867"/>
    </source>
</evidence>
<dbReference type="PROSITE" id="PS52004">
    <property type="entry name" value="KS3_2"/>
    <property type="match status" value="2"/>
</dbReference>
<dbReference type="InterPro" id="IPR055123">
    <property type="entry name" value="SpnB-like_Rossmann"/>
</dbReference>
<evidence type="ECO:0000256" key="3">
    <source>
        <dbReference type="ARBA" id="ARBA00022679"/>
    </source>
</evidence>
<dbReference type="InterPro" id="IPR036291">
    <property type="entry name" value="NAD(P)-bd_dom_sf"/>
</dbReference>
<feature type="region of interest" description="N-terminal hotdog fold" evidence="5">
    <location>
        <begin position="1175"/>
        <end position="1296"/>
    </location>
</feature>
<dbReference type="SUPFAM" id="SSF52151">
    <property type="entry name" value="FabD/lysophospholipase-like"/>
    <property type="match status" value="2"/>
</dbReference>
<dbReference type="CDD" id="cd00833">
    <property type="entry name" value="PKS"/>
    <property type="match status" value="2"/>
</dbReference>
<dbReference type="PROSITE" id="PS50075">
    <property type="entry name" value="CARRIER"/>
    <property type="match status" value="3"/>
</dbReference>
<feature type="region of interest" description="N-terminal hotdog fold" evidence="5">
    <location>
        <begin position="2924"/>
        <end position="3040"/>
    </location>
</feature>
<protein>
    <submittedName>
        <fullName evidence="10">SDR family NAD(P)-dependent oxidoreductase</fullName>
    </submittedName>
</protein>
<feature type="active site" description="Proton donor; for dehydratase activity" evidence="5">
    <location>
        <position position="3112"/>
    </location>
</feature>
<keyword evidence="4" id="KW-0012">Acyltransferase</keyword>
<feature type="region of interest" description="Disordered" evidence="6">
    <location>
        <begin position="1541"/>
        <end position="1584"/>
    </location>
</feature>
<dbReference type="EMBL" id="JBHSBL010000021">
    <property type="protein sequence ID" value="MFC4069619.1"/>
    <property type="molecule type" value="Genomic_DNA"/>
</dbReference>
<keyword evidence="3" id="KW-0808">Transferase</keyword>
<dbReference type="InterPro" id="IPR013968">
    <property type="entry name" value="PKS_KR"/>
</dbReference>
<keyword evidence="2" id="KW-0597">Phosphoprotein</keyword>
<dbReference type="SMART" id="SM00827">
    <property type="entry name" value="PKS_AT"/>
    <property type="match status" value="2"/>
</dbReference>
<dbReference type="Gene3D" id="3.10.129.110">
    <property type="entry name" value="Polyketide synthase dehydratase"/>
    <property type="match status" value="2"/>
</dbReference>
<dbReference type="InterPro" id="IPR014031">
    <property type="entry name" value="Ketoacyl_synth_C"/>
</dbReference>
<feature type="domain" description="PKS/mFAS DH" evidence="9">
    <location>
        <begin position="2924"/>
        <end position="3188"/>
    </location>
</feature>
<feature type="active site" description="Proton acceptor; for dehydratase activity" evidence="5">
    <location>
        <position position="2956"/>
    </location>
</feature>
<dbReference type="InterPro" id="IPR049552">
    <property type="entry name" value="PKS_DH_N"/>
</dbReference>
<dbReference type="InterPro" id="IPR032821">
    <property type="entry name" value="PKS_assoc"/>
</dbReference>
<dbReference type="InterPro" id="IPR016036">
    <property type="entry name" value="Malonyl_transacylase_ACP-bd"/>
</dbReference>
<dbReference type="InterPro" id="IPR057326">
    <property type="entry name" value="KR_dom"/>
</dbReference>
<dbReference type="Pfam" id="PF21089">
    <property type="entry name" value="PKS_DH_N"/>
    <property type="match status" value="2"/>
</dbReference>
<dbReference type="Pfam" id="PF22953">
    <property type="entry name" value="SpnB_Rossmann"/>
    <property type="match status" value="2"/>
</dbReference>
<feature type="domain" description="Ketosynthase family 3 (KS3)" evidence="8">
    <location>
        <begin position="2077"/>
        <end position="2503"/>
    </location>
</feature>
<dbReference type="SMART" id="SM00823">
    <property type="entry name" value="PKS_PP"/>
    <property type="match status" value="3"/>
</dbReference>
<evidence type="ECO:0000256" key="6">
    <source>
        <dbReference type="SAM" id="MobiDB-lite"/>
    </source>
</evidence>
<dbReference type="Gene3D" id="3.40.50.720">
    <property type="entry name" value="NAD(P)-binding Rossmann-like Domain"/>
    <property type="match status" value="3"/>
</dbReference>
<dbReference type="Pfam" id="PF08659">
    <property type="entry name" value="KR"/>
    <property type="match status" value="3"/>
</dbReference>
<proteinExistence type="predicted"/>
<dbReference type="SUPFAM" id="SSF53901">
    <property type="entry name" value="Thiolase-like"/>
    <property type="match status" value="2"/>
</dbReference>
<dbReference type="InterPro" id="IPR042104">
    <property type="entry name" value="PKS_dehydratase_sf"/>
</dbReference>
<reference evidence="11" key="1">
    <citation type="journal article" date="2019" name="Int. J. Syst. Evol. Microbiol.">
        <title>The Global Catalogue of Microorganisms (GCM) 10K type strain sequencing project: providing services to taxonomists for standard genome sequencing and annotation.</title>
        <authorList>
            <consortium name="The Broad Institute Genomics Platform"/>
            <consortium name="The Broad Institute Genome Sequencing Center for Infectious Disease"/>
            <person name="Wu L."/>
            <person name="Ma J."/>
        </authorList>
    </citation>
    <scope>NUCLEOTIDE SEQUENCE [LARGE SCALE GENOMIC DNA]</scope>
    <source>
        <strain evidence="11">TBRC 5832</strain>
    </source>
</reference>
<dbReference type="Gene3D" id="3.30.70.3290">
    <property type="match status" value="2"/>
</dbReference>
<dbReference type="InterPro" id="IPR020806">
    <property type="entry name" value="PKS_PP-bd"/>
</dbReference>
<feature type="region of interest" description="Disordered" evidence="6">
    <location>
        <begin position="1646"/>
        <end position="1697"/>
    </location>
</feature>
<feature type="domain" description="Carrier" evidence="7">
    <location>
        <begin position="1983"/>
        <end position="2058"/>
    </location>
</feature>
<dbReference type="Gene3D" id="3.40.366.10">
    <property type="entry name" value="Malonyl-Coenzyme A Acyl Carrier Protein, domain 2"/>
    <property type="match status" value="2"/>
</dbReference>
<keyword evidence="1" id="KW-0596">Phosphopantetheine</keyword>
<evidence type="ECO:0000259" key="8">
    <source>
        <dbReference type="PROSITE" id="PS52004"/>
    </source>
</evidence>
<dbReference type="SUPFAM" id="SSF55048">
    <property type="entry name" value="Probable ACP-binding domain of malonyl-CoA ACP transacylase"/>
    <property type="match status" value="2"/>
</dbReference>
<dbReference type="Pfam" id="PF02801">
    <property type="entry name" value="Ketoacyl-synt_C"/>
    <property type="match status" value="2"/>
</dbReference>
<feature type="domain" description="Carrier" evidence="7">
    <location>
        <begin position="3643"/>
        <end position="3720"/>
    </location>
</feature>
<evidence type="ECO:0000259" key="7">
    <source>
        <dbReference type="PROSITE" id="PS50075"/>
    </source>
</evidence>
<feature type="compositionally biased region" description="Basic and acidic residues" evidence="6">
    <location>
        <begin position="1563"/>
        <end position="1579"/>
    </location>
</feature>
<dbReference type="InterPro" id="IPR014030">
    <property type="entry name" value="Ketoacyl_synth_N"/>
</dbReference>
<feature type="active site" description="Proton donor; for dehydratase activity" evidence="5">
    <location>
        <position position="1369"/>
    </location>
</feature>
<dbReference type="CDD" id="cd08956">
    <property type="entry name" value="KR_3_FAS_SDR_x"/>
    <property type="match status" value="2"/>
</dbReference>
<feature type="region of interest" description="C-terminal hotdog fold" evidence="5">
    <location>
        <begin position="3052"/>
        <end position="3188"/>
    </location>
</feature>
<evidence type="ECO:0000313" key="10">
    <source>
        <dbReference type="EMBL" id="MFC4069619.1"/>
    </source>
</evidence>
<comment type="caution">
    <text evidence="10">The sequence shown here is derived from an EMBL/GenBank/DDBJ whole genome shotgun (WGS) entry which is preliminary data.</text>
</comment>